<evidence type="ECO:0000256" key="7">
    <source>
        <dbReference type="ARBA" id="ARBA00023128"/>
    </source>
</evidence>
<dbReference type="EMBL" id="JADGJW010000385">
    <property type="protein sequence ID" value="KAJ3218345.1"/>
    <property type="molecule type" value="Genomic_DNA"/>
</dbReference>
<keyword evidence="4 8" id="KW-0831">Ubiquinone biosynthesis</keyword>
<evidence type="ECO:0000256" key="2">
    <source>
        <dbReference type="ARBA" id="ARBA00004749"/>
    </source>
</evidence>
<dbReference type="PANTHER" id="PTHR21427">
    <property type="entry name" value="UBIQUINONE BIOSYNTHESIS PROTEIN COQ9, MITOCHONDRIAL"/>
    <property type="match status" value="1"/>
</dbReference>
<comment type="similarity">
    <text evidence="3 8">Belongs to the COQ9 family.</text>
</comment>
<proteinExistence type="inferred from homology"/>
<dbReference type="GO" id="GO:0005743">
    <property type="term" value="C:mitochondrial inner membrane"/>
    <property type="evidence" value="ECO:0007669"/>
    <property type="project" value="TreeGrafter"/>
</dbReference>
<comment type="caution">
    <text evidence="10">The sequence shown here is derived from an EMBL/GenBank/DDBJ whole genome shotgun (WGS) entry which is preliminary data.</text>
</comment>
<evidence type="ECO:0000256" key="1">
    <source>
        <dbReference type="ARBA" id="ARBA00004173"/>
    </source>
</evidence>
<evidence type="ECO:0000313" key="10">
    <source>
        <dbReference type="EMBL" id="KAJ3218345.1"/>
    </source>
</evidence>
<protein>
    <recommendedName>
        <fullName evidence="8">Ubiquinone biosynthesis protein</fullName>
    </recommendedName>
</protein>
<accession>A0AAD5U1G7</accession>
<evidence type="ECO:0000256" key="3">
    <source>
        <dbReference type="ARBA" id="ARBA00010766"/>
    </source>
</evidence>
<dbReference type="Gene3D" id="1.10.357.10">
    <property type="entry name" value="Tetracycline Repressor, domain 2"/>
    <property type="match status" value="1"/>
</dbReference>
<keyword evidence="10" id="KW-0830">Ubiquinone</keyword>
<comment type="pathway">
    <text evidence="2 8">Cofactor biosynthesis; ubiquinone biosynthesis.</text>
</comment>
<evidence type="ECO:0000256" key="4">
    <source>
        <dbReference type="ARBA" id="ARBA00022688"/>
    </source>
</evidence>
<keyword evidence="6 8" id="KW-0446">Lipid-binding</keyword>
<reference evidence="10" key="1">
    <citation type="submission" date="2020-05" db="EMBL/GenBank/DDBJ databases">
        <title>Phylogenomic resolution of chytrid fungi.</title>
        <authorList>
            <person name="Stajich J.E."/>
            <person name="Amses K."/>
            <person name="Simmons R."/>
            <person name="Seto K."/>
            <person name="Myers J."/>
            <person name="Bonds A."/>
            <person name="Quandt C.A."/>
            <person name="Barry K."/>
            <person name="Liu P."/>
            <person name="Grigoriev I."/>
            <person name="Longcore J.E."/>
            <person name="James T.Y."/>
        </authorList>
    </citation>
    <scope>NUCLEOTIDE SEQUENCE</scope>
    <source>
        <strain evidence="10">JEL0476</strain>
    </source>
</reference>
<organism evidence="10 11">
    <name type="scientific">Clydaea vesicula</name>
    <dbReference type="NCBI Taxonomy" id="447962"/>
    <lineage>
        <taxon>Eukaryota</taxon>
        <taxon>Fungi</taxon>
        <taxon>Fungi incertae sedis</taxon>
        <taxon>Chytridiomycota</taxon>
        <taxon>Chytridiomycota incertae sedis</taxon>
        <taxon>Chytridiomycetes</taxon>
        <taxon>Lobulomycetales</taxon>
        <taxon>Lobulomycetaceae</taxon>
        <taxon>Clydaea</taxon>
    </lineage>
</organism>
<comment type="subcellular location">
    <subcellularLocation>
        <location evidence="1 8">Mitochondrion</location>
    </subcellularLocation>
</comment>
<dbReference type="NCBIfam" id="TIGR02396">
    <property type="entry name" value="diverge_rpsU"/>
    <property type="match status" value="1"/>
</dbReference>
<gene>
    <name evidence="10" type="primary">COQ9</name>
    <name evidence="10" type="ORF">HK099_005099</name>
</gene>
<keyword evidence="7 8" id="KW-0496">Mitochondrion</keyword>
<sequence>MFLNQFIKNKKLFSTCTIIKSKYKPFETDSPTAKLLEASLKHVEQESWTINALRRGCIDLDLPEHCHRLAENGEVDLINYFVRKSTIDMTNEMQKLDLNQMRVTQKIRKACSIRLELLQPYIDTWQDALKVMAKPQNVPASLLNLSELIDEMWYLAGDRSFDMNWYSKRALLTGVYTSTEWYMTQDKSPNFVDTYNFLDRRLQDVGTIGKTASDIKGTAEFFKKTVQGIIESKSGMKF</sequence>
<dbReference type="InterPro" id="IPR012762">
    <property type="entry name" value="Ubiq_biosynth_COQ9"/>
</dbReference>
<comment type="function">
    <text evidence="8">Membrane-associated protein that warps the membrane surface to access and bind aromatic isoprenes with high specificity, including ubiquinone (CoQ) isoprene intermediates and presents them directly to Coq7, therefore facilitating the Coq7-mediated hydroxylase step. Participates in the biosynthesis of coenzyme Q, also named ubiquinone, an essential lipid-soluble electron transporter for aerobic cellular respiration.</text>
</comment>
<feature type="domain" description="COQ9 C-terminal" evidence="9">
    <location>
        <begin position="138"/>
        <end position="208"/>
    </location>
</feature>
<dbReference type="InterPro" id="IPR013718">
    <property type="entry name" value="COQ9_C"/>
</dbReference>
<dbReference type="FunFam" id="1.10.357.10:FF:000004">
    <property type="entry name" value="Ubiquinone biosynthesis protein COQ9, mitochondrial"/>
    <property type="match status" value="1"/>
</dbReference>
<dbReference type="AlphaFoldDB" id="A0AAD5U1G7"/>
<evidence type="ECO:0000259" key="9">
    <source>
        <dbReference type="Pfam" id="PF08511"/>
    </source>
</evidence>
<name>A0AAD5U1G7_9FUNG</name>
<dbReference type="Proteomes" id="UP001211065">
    <property type="component" value="Unassembled WGS sequence"/>
</dbReference>
<dbReference type="GO" id="GO:0006744">
    <property type="term" value="P:ubiquinone biosynthetic process"/>
    <property type="evidence" value="ECO:0007669"/>
    <property type="project" value="UniProtKB-UniRule"/>
</dbReference>
<dbReference type="Pfam" id="PF08511">
    <property type="entry name" value="COQ9"/>
    <property type="match status" value="1"/>
</dbReference>
<keyword evidence="5" id="KW-0809">Transit peptide</keyword>
<evidence type="ECO:0000256" key="6">
    <source>
        <dbReference type="ARBA" id="ARBA00023121"/>
    </source>
</evidence>
<evidence type="ECO:0000313" key="11">
    <source>
        <dbReference type="Proteomes" id="UP001211065"/>
    </source>
</evidence>
<dbReference type="GO" id="GO:0008289">
    <property type="term" value="F:lipid binding"/>
    <property type="evidence" value="ECO:0007669"/>
    <property type="project" value="UniProtKB-UniRule"/>
</dbReference>
<dbReference type="PANTHER" id="PTHR21427:SF19">
    <property type="entry name" value="UBIQUINONE BIOSYNTHESIS PROTEIN COQ9, MITOCHONDRIAL"/>
    <property type="match status" value="1"/>
</dbReference>
<evidence type="ECO:0000256" key="5">
    <source>
        <dbReference type="ARBA" id="ARBA00022946"/>
    </source>
</evidence>
<evidence type="ECO:0000256" key="8">
    <source>
        <dbReference type="RuleBase" id="RU366063"/>
    </source>
</evidence>
<keyword evidence="11" id="KW-1185">Reference proteome</keyword>